<dbReference type="AlphaFoldDB" id="A0AAD5UND5"/>
<gene>
    <name evidence="2" type="primary">CCDC77</name>
    <name evidence="2" type="ORF">HK103_000148</name>
</gene>
<evidence type="ECO:0000256" key="1">
    <source>
        <dbReference type="SAM" id="Coils"/>
    </source>
</evidence>
<accession>A0AAD5UND5</accession>
<dbReference type="Proteomes" id="UP001210925">
    <property type="component" value="Unassembled WGS sequence"/>
</dbReference>
<sequence>MSPLQEELINYYKQRLVYSLQQALGDFQAAVFEERKHTLAIVAENDALKSNTSLRIVQELKDRKKIRFLLSLSGSPEEEVTYFRDRQGPRLKNKYLVFYKKATYEEAISGLMKERRLREDEEKARRDYEEEKIEALTKKLAQMRLLCRENTKELLRTKKMSHRNEKTLIEEKAMLVDEIKKLNNLLNKEKERNSNQEKTIEERVSKEQQNMVVELNDKNDYEQYRISTDRKIDFYKSKVDAANQNYLALKRRRDYEIEGFTSDIVNLRQQLRTLEKSILKYGALEDKELVLLNIGKSI</sequence>
<dbReference type="PANTHER" id="PTHR22091">
    <property type="entry name" value="COILED-COIL DOMAIN-CONTAINING PROTEIN 77"/>
    <property type="match status" value="1"/>
</dbReference>
<feature type="coiled-coil region" evidence="1">
    <location>
        <begin position="232"/>
        <end position="277"/>
    </location>
</feature>
<feature type="coiled-coil region" evidence="1">
    <location>
        <begin position="111"/>
        <end position="199"/>
    </location>
</feature>
<dbReference type="EMBL" id="JADGKB010000001">
    <property type="protein sequence ID" value="KAJ3262619.1"/>
    <property type="molecule type" value="Genomic_DNA"/>
</dbReference>
<dbReference type="PANTHER" id="PTHR22091:SF1">
    <property type="entry name" value="COILED-COIL DOMAIN-CONTAINING PROTEIN 77"/>
    <property type="match status" value="1"/>
</dbReference>
<dbReference type="InterPro" id="IPR037696">
    <property type="entry name" value="CCDC77"/>
</dbReference>
<comment type="caution">
    <text evidence="2">The sequence shown here is derived from an EMBL/GenBank/DDBJ whole genome shotgun (WGS) entry which is preliminary data.</text>
</comment>
<keyword evidence="3" id="KW-1185">Reference proteome</keyword>
<evidence type="ECO:0000313" key="3">
    <source>
        <dbReference type="Proteomes" id="UP001210925"/>
    </source>
</evidence>
<keyword evidence="1" id="KW-0175">Coiled coil</keyword>
<evidence type="ECO:0000313" key="2">
    <source>
        <dbReference type="EMBL" id="KAJ3262619.1"/>
    </source>
</evidence>
<protein>
    <submittedName>
        <fullName evidence="2">Coiled-coil domain-containing protein 77</fullName>
    </submittedName>
</protein>
<name>A0AAD5UND5_9FUNG</name>
<organism evidence="2 3">
    <name type="scientific">Boothiomyces macroporosus</name>
    <dbReference type="NCBI Taxonomy" id="261099"/>
    <lineage>
        <taxon>Eukaryota</taxon>
        <taxon>Fungi</taxon>
        <taxon>Fungi incertae sedis</taxon>
        <taxon>Chytridiomycota</taxon>
        <taxon>Chytridiomycota incertae sedis</taxon>
        <taxon>Chytridiomycetes</taxon>
        <taxon>Rhizophydiales</taxon>
        <taxon>Terramycetaceae</taxon>
        <taxon>Boothiomyces</taxon>
    </lineage>
</organism>
<reference evidence="2" key="1">
    <citation type="submission" date="2020-05" db="EMBL/GenBank/DDBJ databases">
        <title>Phylogenomic resolution of chytrid fungi.</title>
        <authorList>
            <person name="Stajich J.E."/>
            <person name="Amses K."/>
            <person name="Simmons R."/>
            <person name="Seto K."/>
            <person name="Myers J."/>
            <person name="Bonds A."/>
            <person name="Quandt C.A."/>
            <person name="Barry K."/>
            <person name="Liu P."/>
            <person name="Grigoriev I."/>
            <person name="Longcore J.E."/>
            <person name="James T.Y."/>
        </authorList>
    </citation>
    <scope>NUCLEOTIDE SEQUENCE</scope>
    <source>
        <strain evidence="2">PLAUS21</strain>
    </source>
</reference>
<proteinExistence type="predicted"/>